<organism evidence="2 3">
    <name type="scientific">Alginatibacterium sediminis</name>
    <dbReference type="NCBI Taxonomy" id="2164068"/>
    <lineage>
        <taxon>Bacteria</taxon>
        <taxon>Pseudomonadati</taxon>
        <taxon>Pseudomonadota</taxon>
        <taxon>Gammaproteobacteria</taxon>
        <taxon>Alteromonadales</taxon>
        <taxon>Alteromonadaceae</taxon>
        <taxon>Alginatibacterium</taxon>
    </lineage>
</organism>
<dbReference type="RefSeq" id="WP_120353242.1">
    <property type="nucleotide sequence ID" value="NZ_RAQO01000002.1"/>
</dbReference>
<dbReference type="SMART" id="SM00849">
    <property type="entry name" value="Lactamase_B"/>
    <property type="match status" value="1"/>
</dbReference>
<dbReference type="PANTHER" id="PTHR42663">
    <property type="entry name" value="HYDROLASE C777.06C-RELATED-RELATED"/>
    <property type="match status" value="1"/>
</dbReference>
<evidence type="ECO:0000259" key="1">
    <source>
        <dbReference type="SMART" id="SM00849"/>
    </source>
</evidence>
<sequence length="259" mass="28468">MFSLTLLGTGSVHAPPVYGCSCAACQHALNYTSASRAPCSALLRTGKDTILIDAGHPKLQQIFEPGSISAILITHYHMDHVQELFKLRWAITDPIDVYHPNDPRGCDDLFKNPGILKFKSPNTNGTTFHLSKIKVTPIALNHSKQSNGYVFQSTALTIAYLTDTKGLPQQSIEVLQRLNPQYIVIDCSFPAHIDNDNHNNLDDLIRLAKILPGSMWVASHIGHELDCVRLSGALKLPKNIMFGYDGLSLPILPSSESTK</sequence>
<evidence type="ECO:0000313" key="3">
    <source>
        <dbReference type="Proteomes" id="UP000286482"/>
    </source>
</evidence>
<dbReference type="InterPro" id="IPR036866">
    <property type="entry name" value="RibonucZ/Hydroxyglut_hydro"/>
</dbReference>
<gene>
    <name evidence="2" type="primary">phnP</name>
    <name evidence="2" type="ORF">DBZ36_01965</name>
</gene>
<keyword evidence="3" id="KW-1185">Reference proteome</keyword>
<protein>
    <submittedName>
        <fullName evidence="2">Phosphonate metabolism protein PhnP</fullName>
    </submittedName>
</protein>
<name>A0A420EL92_9ALTE</name>
<dbReference type="OrthoDB" id="9803916at2"/>
<dbReference type="InterPro" id="IPR017693">
    <property type="entry name" value="Phosphonate_metab_PhnP"/>
</dbReference>
<dbReference type="AlphaFoldDB" id="A0A420EL92"/>
<dbReference type="InterPro" id="IPR001279">
    <property type="entry name" value="Metallo-B-lactamas"/>
</dbReference>
<reference evidence="2 3" key="1">
    <citation type="submission" date="2018-09" db="EMBL/GenBank/DDBJ databases">
        <authorList>
            <person name="Wang Z."/>
        </authorList>
    </citation>
    <scope>NUCLEOTIDE SEQUENCE [LARGE SCALE GENOMIC DNA]</scope>
    <source>
        <strain evidence="2 3">ALS 81</strain>
    </source>
</reference>
<dbReference type="InterPro" id="IPR035682">
    <property type="entry name" value="PhnP_MBL"/>
</dbReference>
<feature type="domain" description="Metallo-beta-lactamase" evidence="1">
    <location>
        <begin position="38"/>
        <end position="220"/>
    </location>
</feature>
<evidence type="ECO:0000313" key="2">
    <source>
        <dbReference type="EMBL" id="RKF21439.1"/>
    </source>
</evidence>
<dbReference type="GO" id="GO:0008081">
    <property type="term" value="F:phosphoric diester hydrolase activity"/>
    <property type="evidence" value="ECO:0007669"/>
    <property type="project" value="InterPro"/>
</dbReference>
<accession>A0A420EL92</accession>
<dbReference type="EMBL" id="RAQO01000002">
    <property type="protein sequence ID" value="RKF21439.1"/>
    <property type="molecule type" value="Genomic_DNA"/>
</dbReference>
<comment type="caution">
    <text evidence="2">The sequence shown here is derived from an EMBL/GenBank/DDBJ whole genome shotgun (WGS) entry which is preliminary data.</text>
</comment>
<dbReference type="NCBIfam" id="TIGR03307">
    <property type="entry name" value="PhnP"/>
    <property type="match status" value="1"/>
</dbReference>
<dbReference type="SUPFAM" id="SSF56281">
    <property type="entry name" value="Metallo-hydrolase/oxidoreductase"/>
    <property type="match status" value="1"/>
</dbReference>
<dbReference type="PANTHER" id="PTHR42663:SF6">
    <property type="entry name" value="HYDROLASE C777.06C-RELATED"/>
    <property type="match status" value="1"/>
</dbReference>
<proteinExistence type="predicted"/>
<dbReference type="GO" id="GO:0019700">
    <property type="term" value="P:organic phosphonate catabolic process"/>
    <property type="evidence" value="ECO:0007669"/>
    <property type="project" value="InterPro"/>
</dbReference>
<dbReference type="Pfam" id="PF12706">
    <property type="entry name" value="Lactamase_B_2"/>
    <property type="match status" value="1"/>
</dbReference>
<dbReference type="Proteomes" id="UP000286482">
    <property type="component" value="Unassembled WGS sequence"/>
</dbReference>
<dbReference type="Gene3D" id="3.60.15.10">
    <property type="entry name" value="Ribonuclease Z/Hydroxyacylglutathione hydrolase-like"/>
    <property type="match status" value="1"/>
</dbReference>
<dbReference type="CDD" id="cd07736">
    <property type="entry name" value="PhnP-like_MBL-fold"/>
    <property type="match status" value="1"/>
</dbReference>